<organism evidence="3 4">
    <name type="scientific">Chitinophaga costaii</name>
    <dbReference type="NCBI Taxonomy" id="1335309"/>
    <lineage>
        <taxon>Bacteria</taxon>
        <taxon>Pseudomonadati</taxon>
        <taxon>Bacteroidota</taxon>
        <taxon>Chitinophagia</taxon>
        <taxon>Chitinophagales</taxon>
        <taxon>Chitinophagaceae</taxon>
        <taxon>Chitinophaga</taxon>
    </lineage>
</organism>
<dbReference type="Proteomes" id="UP000242818">
    <property type="component" value="Unassembled WGS sequence"/>
</dbReference>
<dbReference type="Pfam" id="PF12158">
    <property type="entry name" value="DUF3592"/>
    <property type="match status" value="1"/>
</dbReference>
<feature type="transmembrane region" description="Helical" evidence="1">
    <location>
        <begin position="20"/>
        <end position="39"/>
    </location>
</feature>
<reference evidence="3 4" key="1">
    <citation type="submission" date="2016-08" db="EMBL/GenBank/DDBJ databases">
        <authorList>
            <person name="Seilhamer J.J."/>
        </authorList>
    </citation>
    <scope>NUCLEOTIDE SEQUENCE [LARGE SCALE GENOMIC DNA]</scope>
    <source>
        <strain evidence="3 4">A37T2</strain>
    </source>
</reference>
<evidence type="ECO:0000259" key="2">
    <source>
        <dbReference type="Pfam" id="PF12158"/>
    </source>
</evidence>
<keyword evidence="4" id="KW-1185">Reference proteome</keyword>
<dbReference type="AlphaFoldDB" id="A0A1C4EZH2"/>
<dbReference type="InterPro" id="IPR021994">
    <property type="entry name" value="DUF3592"/>
</dbReference>
<feature type="transmembrane region" description="Helical" evidence="1">
    <location>
        <begin position="126"/>
        <end position="145"/>
    </location>
</feature>
<keyword evidence="1" id="KW-0812">Transmembrane</keyword>
<evidence type="ECO:0000256" key="1">
    <source>
        <dbReference type="SAM" id="Phobius"/>
    </source>
</evidence>
<proteinExistence type="predicted"/>
<evidence type="ECO:0000313" key="4">
    <source>
        <dbReference type="Proteomes" id="UP000242818"/>
    </source>
</evidence>
<sequence length="172" mass="18895">MPVTHTGESEPMKKMFHTTARIGLAIGILCLAGASTGYLTMSSFRRHAATASGTVIDMVSYHNGGDLTYAPVVTYYDKKRKRHTYISHAYATPAAYTIGEGVYVFYNPQHPEEAQLVPFNTHTGLMVLLVVGLLAGGMGIGLLYYRRSASHPQNWLLPNGRSVAVEFIKMKK</sequence>
<feature type="domain" description="DUF3592" evidence="2">
    <location>
        <begin position="52"/>
        <end position="119"/>
    </location>
</feature>
<protein>
    <recommendedName>
        <fullName evidence="2">DUF3592 domain-containing protein</fullName>
    </recommendedName>
</protein>
<keyword evidence="1" id="KW-1133">Transmembrane helix</keyword>
<keyword evidence="1" id="KW-0472">Membrane</keyword>
<dbReference type="OrthoDB" id="2242169at2"/>
<dbReference type="EMBL" id="FMAR01000010">
    <property type="protein sequence ID" value="SCC48932.1"/>
    <property type="molecule type" value="Genomic_DNA"/>
</dbReference>
<accession>A0A1C4EZH2</accession>
<evidence type="ECO:0000313" key="3">
    <source>
        <dbReference type="EMBL" id="SCC48932.1"/>
    </source>
</evidence>
<name>A0A1C4EZH2_9BACT</name>
<gene>
    <name evidence="3" type="ORF">GA0116948_110142</name>
</gene>
<feature type="transmembrane region" description="Helical" evidence="1">
    <location>
        <begin position="85"/>
        <end position="106"/>
    </location>
</feature>